<dbReference type="PATRIC" id="fig|1188261.3.peg.2250"/>
<dbReference type="NCBIfam" id="NF047360">
    <property type="entry name" value="tail_chap_PVL"/>
    <property type="match status" value="1"/>
</dbReference>
<dbReference type="InterPro" id="IPR057006">
    <property type="entry name" value="Phage_TAC_19"/>
</dbReference>
<dbReference type="AlphaFoldDB" id="U6SN96"/>
<dbReference type="EMBL" id="ATAE01000031">
    <property type="protein sequence ID" value="ERN52827.1"/>
    <property type="molecule type" value="Genomic_DNA"/>
</dbReference>
<evidence type="ECO:0008006" key="3">
    <source>
        <dbReference type="Google" id="ProtNLM"/>
    </source>
</evidence>
<proteinExistence type="predicted"/>
<evidence type="ECO:0000313" key="2">
    <source>
        <dbReference type="Proteomes" id="UP000017170"/>
    </source>
</evidence>
<dbReference type="Pfam" id="PF23857">
    <property type="entry name" value="Phage_TAC_19"/>
    <property type="match status" value="1"/>
</dbReference>
<keyword evidence="2" id="KW-1185">Reference proteome</keyword>
<sequence length="116" mass="13436">MLKLMLKKIEDQDDEVQVKEEVHAIPHATGLHFRKVVEFDASINYSDLSLEEMDKVVGFVCEVFRNRFTVEEFYEGTPSHQLISRIGEVFTFVRTGKTVEELQKEAQSEQDEVGKK</sequence>
<reference evidence="1 2" key="1">
    <citation type="journal article" date="2013" name="Genome Announc.">
        <title>Genome Sequence of the Extreme Obligate Alkaliphile Bacillus marmarensis Strain DSM 21297.</title>
        <authorList>
            <person name="Wernick D.G."/>
            <person name="Choi K.Y."/>
            <person name="Tat C.A."/>
            <person name="Lafontaine Rivera J.G."/>
            <person name="Liao J.C."/>
        </authorList>
    </citation>
    <scope>NUCLEOTIDE SEQUENCE [LARGE SCALE GENOMIC DNA]</scope>
    <source>
        <strain evidence="1 2">DSM 21297</strain>
    </source>
</reference>
<dbReference type="Proteomes" id="UP000017170">
    <property type="component" value="Unassembled WGS sequence"/>
</dbReference>
<gene>
    <name evidence="1" type="ORF">A33I_14115</name>
</gene>
<name>U6SN96_9BACI</name>
<evidence type="ECO:0000313" key="1">
    <source>
        <dbReference type="EMBL" id="ERN52827.1"/>
    </source>
</evidence>
<comment type="caution">
    <text evidence="1">The sequence shown here is derived from an EMBL/GenBank/DDBJ whole genome shotgun (WGS) entry which is preliminary data.</text>
</comment>
<protein>
    <recommendedName>
        <fullName evidence="3">Phage protein</fullName>
    </recommendedName>
</protein>
<organism evidence="1 2">
    <name type="scientific">Alkalihalophilus marmarensis DSM 21297</name>
    <dbReference type="NCBI Taxonomy" id="1188261"/>
    <lineage>
        <taxon>Bacteria</taxon>
        <taxon>Bacillati</taxon>
        <taxon>Bacillota</taxon>
        <taxon>Bacilli</taxon>
        <taxon>Bacillales</taxon>
        <taxon>Bacillaceae</taxon>
        <taxon>Alkalihalophilus</taxon>
    </lineage>
</organism>
<accession>U6SN96</accession>
<dbReference type="RefSeq" id="WP_022628454.1">
    <property type="nucleotide sequence ID" value="NZ_ATAE01000031.1"/>
</dbReference>